<dbReference type="PROSITE" id="PS51257">
    <property type="entry name" value="PROKAR_LIPOPROTEIN"/>
    <property type="match status" value="1"/>
</dbReference>
<evidence type="ECO:0008006" key="3">
    <source>
        <dbReference type="Google" id="ProtNLM"/>
    </source>
</evidence>
<keyword evidence="2" id="KW-1185">Reference proteome</keyword>
<sequence>MKNKWLYKIALPTVASTVIAPMIVSCSVEKQKVETAEEKEKRLEHQMSMEIAPNLTKFLDDYYDEEKYYREGRDTSEMKEIRSVKQFKELTSNINHLNDFEKSYLDLYEDIQNFFDNSIHRYTPENLSFEYFENVNDDEDDKQYYPFLKLEEHTLKQEQMFYHKIFQIMKQYGIGYSGDFYSNGKQNKNATRETSEGIRILEDGLSPIINEKIEEFSKKHKDFQFQNPKLTFREVKGDIVIEVALEVEYQNQKLPEQIVLPLTFDINIKTYVNYAVKLEKDIIEDQKKYKENPNLTMKKVKTFAEMDNILKSKDNDYNRSKLKWIKEEYDDTIKDKEAEM</sequence>
<organism evidence="1 2">
    <name type="scientific">Mesomycoplasma molare</name>
    <dbReference type="NCBI Taxonomy" id="171288"/>
    <lineage>
        <taxon>Bacteria</taxon>
        <taxon>Bacillati</taxon>
        <taxon>Mycoplasmatota</taxon>
        <taxon>Mycoplasmoidales</taxon>
        <taxon>Metamycoplasmataceae</taxon>
        <taxon>Mesomycoplasma</taxon>
    </lineage>
</organism>
<evidence type="ECO:0000313" key="2">
    <source>
        <dbReference type="Proteomes" id="UP001058364"/>
    </source>
</evidence>
<gene>
    <name evidence="1" type="ORF">NX772_00325</name>
</gene>
<name>A0ABY5TXL3_9BACT</name>
<dbReference type="EMBL" id="CP103423">
    <property type="protein sequence ID" value="UWD34266.1"/>
    <property type="molecule type" value="Genomic_DNA"/>
</dbReference>
<reference evidence="1" key="1">
    <citation type="submission" date="2022-08" db="EMBL/GenBank/DDBJ databases">
        <title>Complete genome sequence of Mycoplasma molare type strain H 542.</title>
        <authorList>
            <person name="Spergser J."/>
        </authorList>
    </citation>
    <scope>NUCLEOTIDE SEQUENCE</scope>
    <source>
        <strain evidence="1">H 542</strain>
    </source>
</reference>
<dbReference type="Proteomes" id="UP001058364">
    <property type="component" value="Chromosome"/>
</dbReference>
<dbReference type="RefSeq" id="WP_027123354.1">
    <property type="nucleotide sequence ID" value="NZ_CP103423.1"/>
</dbReference>
<evidence type="ECO:0000313" key="1">
    <source>
        <dbReference type="EMBL" id="UWD34266.1"/>
    </source>
</evidence>
<protein>
    <recommendedName>
        <fullName evidence="3">Lipoprotein</fullName>
    </recommendedName>
</protein>
<proteinExistence type="predicted"/>
<accession>A0ABY5TXL3</accession>